<evidence type="ECO:0000256" key="4">
    <source>
        <dbReference type="ARBA" id="ARBA00022989"/>
    </source>
</evidence>
<evidence type="ECO:0000313" key="8">
    <source>
        <dbReference type="EMBL" id="SPD47460.1"/>
    </source>
</evidence>
<keyword evidence="3 6" id="KW-0812">Transmembrane</keyword>
<feature type="transmembrane region" description="Helical" evidence="6">
    <location>
        <begin position="129"/>
        <end position="153"/>
    </location>
</feature>
<evidence type="ECO:0008006" key="11">
    <source>
        <dbReference type="Google" id="ProtNLM"/>
    </source>
</evidence>
<feature type="transmembrane region" description="Helical" evidence="6">
    <location>
        <begin position="30"/>
        <end position="53"/>
    </location>
</feature>
<keyword evidence="2" id="KW-1003">Cell membrane</keyword>
<proteinExistence type="predicted"/>
<gene>
    <name evidence="7" type="ORF">CBM2605_A190016</name>
    <name evidence="8" type="ORF">CBM2607_12398</name>
</gene>
<name>A0A375HB67_9BURK</name>
<protein>
    <recommendedName>
        <fullName evidence="11">Threonine/homoserine/homoserine lactone efflux protein</fullName>
    </recommendedName>
</protein>
<reference evidence="9 10" key="1">
    <citation type="submission" date="2018-01" db="EMBL/GenBank/DDBJ databases">
        <authorList>
            <person name="Clerissi C."/>
        </authorList>
    </citation>
    <scope>NUCLEOTIDE SEQUENCE [LARGE SCALE GENOMIC DNA]</scope>
    <source>
        <strain evidence="7">Cupriavidus taiwanensis STM 6082</strain>
        <strain evidence="8">Cupriavidus taiwanensis STM 6160</strain>
    </source>
</reference>
<sequence>MSASALFGGLLTGLLTGLSAAQFAALLALLTVGLFTPGPNTTIAAVSGANFGLRATLPHCVGVAFGFASILALCALGVGALVLGQPALAAAVHAAGVAYLLWLAWKIARSTALAEKQVLRPLSVWQSAALQYANIKAWMLALAVAASYMAGAASPVQRVLLVCGVFGVLGFVSNGVYGAVGASLRQWLQHGQRVRWFNRAMGAALALTALWIALGARPGVPVAA</sequence>
<dbReference type="RefSeq" id="WP_018005316.1">
    <property type="nucleotide sequence ID" value="NZ_AQUR01000088.1"/>
</dbReference>
<feature type="transmembrane region" description="Helical" evidence="6">
    <location>
        <begin position="60"/>
        <end position="82"/>
    </location>
</feature>
<dbReference type="Pfam" id="PF01810">
    <property type="entry name" value="LysE"/>
    <property type="match status" value="1"/>
</dbReference>
<feature type="transmembrane region" description="Helical" evidence="6">
    <location>
        <begin position="196"/>
        <end position="214"/>
    </location>
</feature>
<dbReference type="GO" id="GO:0033228">
    <property type="term" value="P:cysteine export across plasma membrane"/>
    <property type="evidence" value="ECO:0007669"/>
    <property type="project" value="TreeGrafter"/>
</dbReference>
<comment type="subcellular location">
    <subcellularLocation>
        <location evidence="1">Cell membrane</location>
        <topology evidence="1">Multi-pass membrane protein</topology>
    </subcellularLocation>
</comment>
<keyword evidence="4 6" id="KW-1133">Transmembrane helix</keyword>
<dbReference type="EMBL" id="OFTC01000011">
    <property type="protein sequence ID" value="SOZ35513.1"/>
    <property type="molecule type" value="Genomic_DNA"/>
</dbReference>
<organism evidence="8 9">
    <name type="scientific">Cupriavidus neocaledonicus</name>
    <dbReference type="NCBI Taxonomy" id="1040979"/>
    <lineage>
        <taxon>Bacteria</taxon>
        <taxon>Pseudomonadati</taxon>
        <taxon>Pseudomonadota</taxon>
        <taxon>Betaproteobacteria</taxon>
        <taxon>Burkholderiales</taxon>
        <taxon>Burkholderiaceae</taxon>
        <taxon>Cupriavidus</taxon>
    </lineage>
</organism>
<dbReference type="InterPro" id="IPR001123">
    <property type="entry name" value="LeuE-type"/>
</dbReference>
<dbReference type="Proteomes" id="UP000255168">
    <property type="component" value="Chromosome I"/>
</dbReference>
<dbReference type="GO" id="GO:0005886">
    <property type="term" value="C:plasma membrane"/>
    <property type="evidence" value="ECO:0007669"/>
    <property type="project" value="UniProtKB-SubCell"/>
</dbReference>
<evidence type="ECO:0000256" key="5">
    <source>
        <dbReference type="ARBA" id="ARBA00023136"/>
    </source>
</evidence>
<accession>A0A375HB67</accession>
<feature type="transmembrane region" description="Helical" evidence="6">
    <location>
        <begin position="88"/>
        <end position="108"/>
    </location>
</feature>
<evidence type="ECO:0000313" key="10">
    <source>
        <dbReference type="Proteomes" id="UP000256710"/>
    </source>
</evidence>
<evidence type="ECO:0000313" key="7">
    <source>
        <dbReference type="EMBL" id="SOZ35513.1"/>
    </source>
</evidence>
<evidence type="ECO:0000256" key="2">
    <source>
        <dbReference type="ARBA" id="ARBA00022475"/>
    </source>
</evidence>
<dbReference type="PANTHER" id="PTHR30086:SF20">
    <property type="entry name" value="ARGININE EXPORTER PROTEIN ARGO-RELATED"/>
    <property type="match status" value="1"/>
</dbReference>
<evidence type="ECO:0000256" key="1">
    <source>
        <dbReference type="ARBA" id="ARBA00004651"/>
    </source>
</evidence>
<dbReference type="PANTHER" id="PTHR30086">
    <property type="entry name" value="ARGININE EXPORTER PROTEIN ARGO"/>
    <property type="match status" value="1"/>
</dbReference>
<evidence type="ECO:0000313" key="9">
    <source>
        <dbReference type="Proteomes" id="UP000255168"/>
    </source>
</evidence>
<dbReference type="GO" id="GO:0015171">
    <property type="term" value="F:amino acid transmembrane transporter activity"/>
    <property type="evidence" value="ECO:0007669"/>
    <property type="project" value="TreeGrafter"/>
</dbReference>
<feature type="transmembrane region" description="Helical" evidence="6">
    <location>
        <begin position="159"/>
        <end position="184"/>
    </location>
</feature>
<dbReference type="EMBL" id="LT984806">
    <property type="protein sequence ID" value="SPD47460.1"/>
    <property type="molecule type" value="Genomic_DNA"/>
</dbReference>
<keyword evidence="5 6" id="KW-0472">Membrane</keyword>
<dbReference type="Proteomes" id="UP000256710">
    <property type="component" value="Unassembled WGS sequence"/>
</dbReference>
<keyword evidence="10" id="KW-1185">Reference proteome</keyword>
<evidence type="ECO:0000256" key="6">
    <source>
        <dbReference type="SAM" id="Phobius"/>
    </source>
</evidence>
<evidence type="ECO:0000256" key="3">
    <source>
        <dbReference type="ARBA" id="ARBA00022692"/>
    </source>
</evidence>
<dbReference type="AlphaFoldDB" id="A0A375HB67"/>